<dbReference type="EMBL" id="QPFP01000008">
    <property type="protein sequence ID" value="TEB35232.1"/>
    <property type="molecule type" value="Genomic_DNA"/>
</dbReference>
<evidence type="ECO:0000259" key="7">
    <source>
        <dbReference type="Pfam" id="PF01619"/>
    </source>
</evidence>
<evidence type="ECO:0000313" key="8">
    <source>
        <dbReference type="EMBL" id="TEB35232.1"/>
    </source>
</evidence>
<feature type="compositionally biased region" description="Polar residues" evidence="6">
    <location>
        <begin position="417"/>
        <end position="426"/>
    </location>
</feature>
<protein>
    <recommendedName>
        <fullName evidence="2 5">Proline dehydrogenase</fullName>
        <ecNumber evidence="2 5">1.5.5.2</ecNumber>
    </recommendedName>
</protein>
<dbReference type="Proteomes" id="UP000298030">
    <property type="component" value="Unassembled WGS sequence"/>
</dbReference>
<dbReference type="GO" id="GO:0005739">
    <property type="term" value="C:mitochondrion"/>
    <property type="evidence" value="ECO:0007669"/>
    <property type="project" value="TreeGrafter"/>
</dbReference>
<dbReference type="InterPro" id="IPR015659">
    <property type="entry name" value="Proline_oxidase"/>
</dbReference>
<dbReference type="InterPro" id="IPR002872">
    <property type="entry name" value="Proline_DH_dom"/>
</dbReference>
<keyword evidence="3 5" id="KW-0560">Oxidoreductase</keyword>
<evidence type="ECO:0000256" key="2">
    <source>
        <dbReference type="ARBA" id="ARBA00012695"/>
    </source>
</evidence>
<evidence type="ECO:0000313" key="9">
    <source>
        <dbReference type="Proteomes" id="UP000298030"/>
    </source>
</evidence>
<dbReference type="InterPro" id="IPR029041">
    <property type="entry name" value="FAD-linked_oxidoreductase-like"/>
</dbReference>
<dbReference type="GO" id="GO:0010133">
    <property type="term" value="P:L-proline catabolic process to L-glutamate"/>
    <property type="evidence" value="ECO:0007669"/>
    <property type="project" value="TreeGrafter"/>
</dbReference>
<feature type="region of interest" description="Disordered" evidence="6">
    <location>
        <begin position="131"/>
        <end position="150"/>
    </location>
</feature>
<accession>A0A4Y7TNU8</accession>
<evidence type="ECO:0000256" key="4">
    <source>
        <dbReference type="ARBA" id="ARBA00023062"/>
    </source>
</evidence>
<sequence length="642" mass="70058">MRRLPRLRTGPLVLASAATLPVYLLLNSDSLPSPATPHELPFRALLRSYIVYTLCSIPPLVDHSPRLLDAVTSVPGLRHLAYGLVKVTFFDQFVGGETANATLPLLRSLRAANKGAIFAYSVEVDASEALGSGDAGGSASSRSASTGPPPHKCIVEEILRSIDVAADFEDSLRGASRATAPYHSLITGDTSPEPLPTPIDNSRGMWVAIKLTAMLPSAHALINFSKHITSARGEMRARHRESISDGSEIPYDRLLRISMGKESVQPESIPFPGSPLPLDVDIIHSLEQKARDNAPSMTPQDIQDIYELYNDLIKICERAQDRGVRLLMDAEYSWYQPAVDALTLALMRRFNALPSSSSKLSDERLQPLLYATYQAYLRRTPLYLAHTINDARSNGYALGVKLVRGAYHSYETDAHGNGTSHSISPESQPPVWSTKRETDDSYNDCVRLAIHAITEDIENSASISSDTSTPQSTTSLLGRFSRFRLGSSCSSSSSNPSLPKHNPGQVGIAFLFGSHNWDSCNLVLDQIRQAGLGELVTVKGENGKEVEKIVLSDDVTRRVAFGQLYGMCDDLTDSIVNQTISSSPIAAKYLPYGAMEETMPYLSRRAVENKSVLGNGGAAKERQRAGREIWKRLTGWFGIGSD</sequence>
<feature type="region of interest" description="Disordered" evidence="6">
    <location>
        <begin position="414"/>
        <end position="437"/>
    </location>
</feature>
<comment type="similarity">
    <text evidence="1 5">Belongs to the proline oxidase family.</text>
</comment>
<gene>
    <name evidence="8" type="ORF">FA13DRAFT_1788808</name>
</gene>
<dbReference type="SUPFAM" id="SSF51730">
    <property type="entry name" value="FAD-linked oxidoreductase"/>
    <property type="match status" value="1"/>
</dbReference>
<evidence type="ECO:0000256" key="3">
    <source>
        <dbReference type="ARBA" id="ARBA00023002"/>
    </source>
</evidence>
<evidence type="ECO:0000256" key="1">
    <source>
        <dbReference type="ARBA" id="ARBA00005869"/>
    </source>
</evidence>
<reference evidence="8 9" key="1">
    <citation type="journal article" date="2019" name="Nat. Ecol. Evol.">
        <title>Megaphylogeny resolves global patterns of mushroom evolution.</title>
        <authorList>
            <person name="Varga T."/>
            <person name="Krizsan K."/>
            <person name="Foldi C."/>
            <person name="Dima B."/>
            <person name="Sanchez-Garcia M."/>
            <person name="Sanchez-Ramirez S."/>
            <person name="Szollosi G.J."/>
            <person name="Szarkandi J.G."/>
            <person name="Papp V."/>
            <person name="Albert L."/>
            <person name="Andreopoulos W."/>
            <person name="Angelini C."/>
            <person name="Antonin V."/>
            <person name="Barry K.W."/>
            <person name="Bougher N.L."/>
            <person name="Buchanan P."/>
            <person name="Buyck B."/>
            <person name="Bense V."/>
            <person name="Catcheside P."/>
            <person name="Chovatia M."/>
            <person name="Cooper J."/>
            <person name="Damon W."/>
            <person name="Desjardin D."/>
            <person name="Finy P."/>
            <person name="Geml J."/>
            <person name="Haridas S."/>
            <person name="Hughes K."/>
            <person name="Justo A."/>
            <person name="Karasinski D."/>
            <person name="Kautmanova I."/>
            <person name="Kiss B."/>
            <person name="Kocsube S."/>
            <person name="Kotiranta H."/>
            <person name="LaButti K.M."/>
            <person name="Lechner B.E."/>
            <person name="Liimatainen K."/>
            <person name="Lipzen A."/>
            <person name="Lukacs Z."/>
            <person name="Mihaltcheva S."/>
            <person name="Morgado L.N."/>
            <person name="Niskanen T."/>
            <person name="Noordeloos M.E."/>
            <person name="Ohm R.A."/>
            <person name="Ortiz-Santana B."/>
            <person name="Ovrebo C."/>
            <person name="Racz N."/>
            <person name="Riley R."/>
            <person name="Savchenko A."/>
            <person name="Shiryaev A."/>
            <person name="Soop K."/>
            <person name="Spirin V."/>
            <person name="Szebenyi C."/>
            <person name="Tomsovsky M."/>
            <person name="Tulloss R.E."/>
            <person name="Uehling J."/>
            <person name="Grigoriev I.V."/>
            <person name="Vagvolgyi C."/>
            <person name="Papp T."/>
            <person name="Martin F.M."/>
            <person name="Miettinen O."/>
            <person name="Hibbett D.S."/>
            <person name="Nagy L.G."/>
        </authorList>
    </citation>
    <scope>NUCLEOTIDE SEQUENCE [LARGE SCALE GENOMIC DNA]</scope>
    <source>
        <strain evidence="8 9">FP101781</strain>
    </source>
</reference>
<dbReference type="EC" id="1.5.5.2" evidence="2 5"/>
<keyword evidence="5" id="KW-0285">Flavoprotein</keyword>
<keyword evidence="5" id="KW-0274">FAD</keyword>
<comment type="function">
    <text evidence="5">Converts proline to delta-1-pyrroline-5-carboxylate.</text>
</comment>
<comment type="cofactor">
    <cofactor evidence="5">
        <name>FAD</name>
        <dbReference type="ChEBI" id="CHEBI:57692"/>
    </cofactor>
</comment>
<dbReference type="Gene3D" id="3.20.20.220">
    <property type="match status" value="1"/>
</dbReference>
<dbReference type="GO" id="GO:0004657">
    <property type="term" value="F:proline dehydrogenase activity"/>
    <property type="evidence" value="ECO:0007669"/>
    <property type="project" value="UniProtKB-EC"/>
</dbReference>
<dbReference type="AlphaFoldDB" id="A0A4Y7TNU8"/>
<keyword evidence="4 5" id="KW-0642">Proline metabolism</keyword>
<name>A0A4Y7TNU8_COPMI</name>
<dbReference type="STRING" id="71717.A0A4Y7TNU8"/>
<feature type="compositionally biased region" description="Low complexity" evidence="6">
    <location>
        <begin position="131"/>
        <end position="146"/>
    </location>
</feature>
<comment type="caution">
    <text evidence="8">The sequence shown here is derived from an EMBL/GenBank/DDBJ whole genome shotgun (WGS) entry which is preliminary data.</text>
</comment>
<evidence type="ECO:0000256" key="6">
    <source>
        <dbReference type="SAM" id="MobiDB-lite"/>
    </source>
</evidence>
<organism evidence="8 9">
    <name type="scientific">Coprinellus micaceus</name>
    <name type="common">Glistening ink-cap mushroom</name>
    <name type="synonym">Coprinus micaceus</name>
    <dbReference type="NCBI Taxonomy" id="71717"/>
    <lineage>
        <taxon>Eukaryota</taxon>
        <taxon>Fungi</taxon>
        <taxon>Dikarya</taxon>
        <taxon>Basidiomycota</taxon>
        <taxon>Agaricomycotina</taxon>
        <taxon>Agaricomycetes</taxon>
        <taxon>Agaricomycetidae</taxon>
        <taxon>Agaricales</taxon>
        <taxon>Agaricineae</taxon>
        <taxon>Psathyrellaceae</taxon>
        <taxon>Coprinellus</taxon>
    </lineage>
</organism>
<dbReference type="GO" id="GO:0071949">
    <property type="term" value="F:FAD binding"/>
    <property type="evidence" value="ECO:0007669"/>
    <property type="project" value="TreeGrafter"/>
</dbReference>
<proteinExistence type="inferred from homology"/>
<dbReference type="OrthoDB" id="5464at2759"/>
<keyword evidence="9" id="KW-1185">Reference proteome</keyword>
<evidence type="ECO:0000256" key="5">
    <source>
        <dbReference type="RuleBase" id="RU364054"/>
    </source>
</evidence>
<dbReference type="PANTHER" id="PTHR13914">
    <property type="entry name" value="PROLINE OXIDASE"/>
    <property type="match status" value="1"/>
</dbReference>
<dbReference type="PANTHER" id="PTHR13914:SF0">
    <property type="entry name" value="PROLINE DEHYDROGENASE 1, MITOCHONDRIAL"/>
    <property type="match status" value="1"/>
</dbReference>
<comment type="catalytic activity">
    <reaction evidence="5">
        <text>L-proline + a quinone = (S)-1-pyrroline-5-carboxylate + a quinol + H(+)</text>
        <dbReference type="Rhea" id="RHEA:23784"/>
        <dbReference type="ChEBI" id="CHEBI:15378"/>
        <dbReference type="ChEBI" id="CHEBI:17388"/>
        <dbReference type="ChEBI" id="CHEBI:24646"/>
        <dbReference type="ChEBI" id="CHEBI:60039"/>
        <dbReference type="ChEBI" id="CHEBI:132124"/>
        <dbReference type="EC" id="1.5.5.2"/>
    </reaction>
</comment>
<feature type="domain" description="Proline dehydrogenase" evidence="7">
    <location>
        <begin position="283"/>
        <end position="612"/>
    </location>
</feature>
<dbReference type="Pfam" id="PF01619">
    <property type="entry name" value="Pro_dh"/>
    <property type="match status" value="1"/>
</dbReference>